<evidence type="ECO:0000313" key="3">
    <source>
        <dbReference type="Proteomes" id="UP000321026"/>
    </source>
</evidence>
<comment type="caution">
    <text evidence="2">The sequence shown here is derived from an EMBL/GenBank/DDBJ whole genome shotgun (WGS) entry which is preliminary data.</text>
</comment>
<proteinExistence type="predicted"/>
<feature type="region of interest" description="Disordered" evidence="1">
    <location>
        <begin position="43"/>
        <end position="63"/>
    </location>
</feature>
<gene>
    <name evidence="2" type="ORF">E6Q11_02205</name>
</gene>
<sequence length="166" mass="17944">MPFPTVSNALTGETEITITYQGDTPVTIPSNFIGSWTPSFSPQVLESPRLSGTSSRPNGRLDNPTAQAVVYLNSFADIQYFIPDMMDGDTAVIGSTGTCYVPEPAEVRFHNPCAVDDSSDIVLPNAYIMMEDTNERNATDEVAVMFNFYPQAGPNGQVRYGADASS</sequence>
<evidence type="ECO:0000256" key="1">
    <source>
        <dbReference type="SAM" id="MobiDB-lite"/>
    </source>
</evidence>
<name>A0A5C7J8A4_9BACT</name>
<dbReference type="Proteomes" id="UP000321026">
    <property type="component" value="Unassembled WGS sequence"/>
</dbReference>
<organism evidence="2 3">
    <name type="scientific">Candidatus Dojkabacteria bacterium</name>
    <dbReference type="NCBI Taxonomy" id="2099670"/>
    <lineage>
        <taxon>Bacteria</taxon>
        <taxon>Candidatus Dojkabacteria</taxon>
    </lineage>
</organism>
<feature type="compositionally biased region" description="Polar residues" evidence="1">
    <location>
        <begin position="43"/>
        <end position="57"/>
    </location>
</feature>
<evidence type="ECO:0000313" key="2">
    <source>
        <dbReference type="EMBL" id="TXG77791.1"/>
    </source>
</evidence>
<dbReference type="EMBL" id="SSDS01000037">
    <property type="protein sequence ID" value="TXG77791.1"/>
    <property type="molecule type" value="Genomic_DNA"/>
</dbReference>
<reference evidence="2 3" key="1">
    <citation type="submission" date="2018-09" db="EMBL/GenBank/DDBJ databases">
        <title>Metagenome Assembled Genomes from an Advanced Water Purification Facility.</title>
        <authorList>
            <person name="Stamps B.W."/>
            <person name="Spear J.R."/>
        </authorList>
    </citation>
    <scope>NUCLEOTIDE SEQUENCE [LARGE SCALE GENOMIC DNA]</scope>
    <source>
        <strain evidence="2">Bin_63_2</strain>
    </source>
</reference>
<accession>A0A5C7J8A4</accession>
<protein>
    <submittedName>
        <fullName evidence="2">Uncharacterized protein</fullName>
    </submittedName>
</protein>
<dbReference type="AlphaFoldDB" id="A0A5C7J8A4"/>